<dbReference type="OrthoDB" id="5296287at2759"/>
<evidence type="ECO:0000256" key="1">
    <source>
        <dbReference type="SAM" id="MobiDB-lite"/>
    </source>
</evidence>
<sequence length="109" mass="12087">MSAIPGHDPEKEEPSELPSDVHPAHRPLSILEPSDVERTRLTAHQDHDADIASNEGRILNAKEEVKPKQNIALHPKVSKVSDTQAQTTGDLEKSSQENVTEEIDPDIIW</sequence>
<gene>
    <name evidence="2" type="ORF">OCU04_011815</name>
</gene>
<dbReference type="EMBL" id="JAPEIS010000015">
    <property type="protein sequence ID" value="KAJ8058829.1"/>
    <property type="molecule type" value="Genomic_DNA"/>
</dbReference>
<reference evidence="2" key="1">
    <citation type="submission" date="2022-11" db="EMBL/GenBank/DDBJ databases">
        <title>Genome Resource of Sclerotinia nivalis Strain SnTB1, a Plant Pathogen Isolated from American Ginseng.</title>
        <authorList>
            <person name="Fan S."/>
        </authorList>
    </citation>
    <scope>NUCLEOTIDE SEQUENCE</scope>
    <source>
        <strain evidence="2">SnTB1</strain>
    </source>
</reference>
<name>A0A9X0A9N9_9HELO</name>
<proteinExistence type="predicted"/>
<feature type="compositionally biased region" description="Polar residues" evidence="1">
    <location>
        <begin position="80"/>
        <end position="89"/>
    </location>
</feature>
<organism evidence="2 3">
    <name type="scientific">Sclerotinia nivalis</name>
    <dbReference type="NCBI Taxonomy" id="352851"/>
    <lineage>
        <taxon>Eukaryota</taxon>
        <taxon>Fungi</taxon>
        <taxon>Dikarya</taxon>
        <taxon>Ascomycota</taxon>
        <taxon>Pezizomycotina</taxon>
        <taxon>Leotiomycetes</taxon>
        <taxon>Helotiales</taxon>
        <taxon>Sclerotiniaceae</taxon>
        <taxon>Sclerotinia</taxon>
    </lineage>
</organism>
<protein>
    <submittedName>
        <fullName evidence="2">Uncharacterized protein</fullName>
    </submittedName>
</protein>
<feature type="region of interest" description="Disordered" evidence="1">
    <location>
        <begin position="1"/>
        <end position="28"/>
    </location>
</feature>
<evidence type="ECO:0000313" key="2">
    <source>
        <dbReference type="EMBL" id="KAJ8058829.1"/>
    </source>
</evidence>
<evidence type="ECO:0000313" key="3">
    <source>
        <dbReference type="Proteomes" id="UP001152300"/>
    </source>
</evidence>
<feature type="region of interest" description="Disordered" evidence="1">
    <location>
        <begin position="74"/>
        <end position="109"/>
    </location>
</feature>
<dbReference type="Proteomes" id="UP001152300">
    <property type="component" value="Unassembled WGS sequence"/>
</dbReference>
<keyword evidence="3" id="KW-1185">Reference proteome</keyword>
<dbReference type="AlphaFoldDB" id="A0A9X0A9N9"/>
<comment type="caution">
    <text evidence="2">The sequence shown here is derived from an EMBL/GenBank/DDBJ whole genome shotgun (WGS) entry which is preliminary data.</text>
</comment>
<accession>A0A9X0A9N9</accession>
<feature type="compositionally biased region" description="Acidic residues" evidence="1">
    <location>
        <begin position="99"/>
        <end position="109"/>
    </location>
</feature>